<gene>
    <name evidence="1" type="ORF">PISMIDRAFT_107950</name>
</gene>
<accession>A0A0C9YRK6</accession>
<evidence type="ECO:0000313" key="2">
    <source>
        <dbReference type="Proteomes" id="UP000054018"/>
    </source>
</evidence>
<evidence type="ECO:0000313" key="1">
    <source>
        <dbReference type="EMBL" id="KIK19291.1"/>
    </source>
</evidence>
<sequence length="145" mass="16523">MEHLNQEIQQYLCLFINDQQHTWPSWLKVAQFSYNSKRQDSIGHSPFSITHTYVPCLGVEPAVSKAEAATTCTSNIQSVIESMRKALQHTVEQMVQNAESSWSEAPEYLILSLKPNTVELCLLKTLCIHPVVNVSQVKLYKVLKY</sequence>
<keyword evidence="2" id="KW-1185">Reference proteome</keyword>
<dbReference type="STRING" id="765257.A0A0C9YRK6"/>
<dbReference type="AlphaFoldDB" id="A0A0C9YRK6"/>
<dbReference type="InterPro" id="IPR036397">
    <property type="entry name" value="RNaseH_sf"/>
</dbReference>
<reference evidence="2" key="2">
    <citation type="submission" date="2015-01" db="EMBL/GenBank/DDBJ databases">
        <title>Evolutionary Origins and Diversification of the Mycorrhizal Mutualists.</title>
        <authorList>
            <consortium name="DOE Joint Genome Institute"/>
            <consortium name="Mycorrhizal Genomics Consortium"/>
            <person name="Kohler A."/>
            <person name="Kuo A."/>
            <person name="Nagy L.G."/>
            <person name="Floudas D."/>
            <person name="Copeland A."/>
            <person name="Barry K.W."/>
            <person name="Cichocki N."/>
            <person name="Veneault-Fourrey C."/>
            <person name="LaButti K."/>
            <person name="Lindquist E.A."/>
            <person name="Lipzen A."/>
            <person name="Lundell T."/>
            <person name="Morin E."/>
            <person name="Murat C."/>
            <person name="Riley R."/>
            <person name="Ohm R."/>
            <person name="Sun H."/>
            <person name="Tunlid A."/>
            <person name="Henrissat B."/>
            <person name="Grigoriev I.V."/>
            <person name="Hibbett D.S."/>
            <person name="Martin F."/>
        </authorList>
    </citation>
    <scope>NUCLEOTIDE SEQUENCE [LARGE SCALE GENOMIC DNA]</scope>
    <source>
        <strain evidence="2">441</strain>
    </source>
</reference>
<protein>
    <recommendedName>
        <fullName evidence="3">Integrase catalytic domain-containing protein</fullName>
    </recommendedName>
</protein>
<dbReference type="Gene3D" id="3.30.420.10">
    <property type="entry name" value="Ribonuclease H-like superfamily/Ribonuclease H"/>
    <property type="match status" value="1"/>
</dbReference>
<name>A0A0C9YRK6_9AGAM</name>
<evidence type="ECO:0008006" key="3">
    <source>
        <dbReference type="Google" id="ProtNLM"/>
    </source>
</evidence>
<dbReference type="HOGENOM" id="CLU_158818_0_0_1"/>
<organism evidence="1 2">
    <name type="scientific">Pisolithus microcarpus 441</name>
    <dbReference type="NCBI Taxonomy" id="765257"/>
    <lineage>
        <taxon>Eukaryota</taxon>
        <taxon>Fungi</taxon>
        <taxon>Dikarya</taxon>
        <taxon>Basidiomycota</taxon>
        <taxon>Agaricomycotina</taxon>
        <taxon>Agaricomycetes</taxon>
        <taxon>Agaricomycetidae</taxon>
        <taxon>Boletales</taxon>
        <taxon>Sclerodermatineae</taxon>
        <taxon>Pisolithaceae</taxon>
        <taxon>Pisolithus</taxon>
    </lineage>
</organism>
<proteinExistence type="predicted"/>
<dbReference type="GO" id="GO:0003676">
    <property type="term" value="F:nucleic acid binding"/>
    <property type="evidence" value="ECO:0007669"/>
    <property type="project" value="InterPro"/>
</dbReference>
<dbReference type="EMBL" id="KN833787">
    <property type="protein sequence ID" value="KIK19291.1"/>
    <property type="molecule type" value="Genomic_DNA"/>
</dbReference>
<dbReference type="OrthoDB" id="2606915at2759"/>
<reference evidence="1 2" key="1">
    <citation type="submission" date="2014-04" db="EMBL/GenBank/DDBJ databases">
        <authorList>
            <consortium name="DOE Joint Genome Institute"/>
            <person name="Kuo A."/>
            <person name="Kohler A."/>
            <person name="Costa M.D."/>
            <person name="Nagy L.G."/>
            <person name="Floudas D."/>
            <person name="Copeland A."/>
            <person name="Barry K.W."/>
            <person name="Cichocki N."/>
            <person name="Veneault-Fourrey C."/>
            <person name="LaButti K."/>
            <person name="Lindquist E.A."/>
            <person name="Lipzen A."/>
            <person name="Lundell T."/>
            <person name="Morin E."/>
            <person name="Murat C."/>
            <person name="Sun H."/>
            <person name="Tunlid A."/>
            <person name="Henrissat B."/>
            <person name="Grigoriev I.V."/>
            <person name="Hibbett D.S."/>
            <person name="Martin F."/>
            <person name="Nordberg H.P."/>
            <person name="Cantor M.N."/>
            <person name="Hua S.X."/>
        </authorList>
    </citation>
    <scope>NUCLEOTIDE SEQUENCE [LARGE SCALE GENOMIC DNA]</scope>
    <source>
        <strain evidence="1 2">441</strain>
    </source>
</reference>
<dbReference type="Proteomes" id="UP000054018">
    <property type="component" value="Unassembled WGS sequence"/>
</dbReference>